<comment type="caution">
    <text evidence="1">The sequence shown here is derived from an EMBL/GenBank/DDBJ whole genome shotgun (WGS) entry which is preliminary data.</text>
</comment>
<evidence type="ECO:0000313" key="2">
    <source>
        <dbReference type="Proteomes" id="UP000621436"/>
    </source>
</evidence>
<sequence length="213" mass="25883">MENELREKMYLVFASLFREPDQEIFEDIKSGLHNKITQNYFGQKSFDIHMPAFESTNNLKEMLKLWRNNICPEEGKIRPIESIYKVWTLDDSYDLPFAKDKGYLMSDWALHIKHLFNEFELEIPEDYQAMPDYICFELEFMSLLIAEDLKEEQKLFLLHHLDWIPDLREEAEEKEIVAEYFSIIKILEIFLKLEWQEFDLNNEETDKFQKFER</sequence>
<gene>
    <name evidence="1" type="ORF">I0Q91_13905</name>
</gene>
<keyword evidence="2" id="KW-1185">Reference proteome</keyword>
<dbReference type="AlphaFoldDB" id="A0A931ASG5"/>
<name>A0A931ASG5_9FIRM</name>
<evidence type="ECO:0000313" key="1">
    <source>
        <dbReference type="EMBL" id="MBF8438183.1"/>
    </source>
</evidence>
<dbReference type="RefSeq" id="WP_270455283.1">
    <property type="nucleotide sequence ID" value="NZ_JADPIE010000010.1"/>
</dbReference>
<dbReference type="Proteomes" id="UP000621436">
    <property type="component" value="Unassembled WGS sequence"/>
</dbReference>
<dbReference type="EMBL" id="JADPIE010000010">
    <property type="protein sequence ID" value="MBF8438183.1"/>
    <property type="molecule type" value="Genomic_DNA"/>
</dbReference>
<reference evidence="1" key="1">
    <citation type="submission" date="2020-11" db="EMBL/GenBank/DDBJ databases">
        <title>Halonatronomonas betainensis gen. nov., sp. nov. a novel haloalkaliphilic representative of the family Halanaerobiacae capable of betaine degradation.</title>
        <authorList>
            <person name="Boltyanskaya Y."/>
            <person name="Kevbrin V."/>
            <person name="Detkova E."/>
            <person name="Grouzdev D.S."/>
            <person name="Koziaeva V."/>
            <person name="Zhilina T."/>
        </authorList>
    </citation>
    <scope>NUCLEOTIDE SEQUENCE</scope>
    <source>
        <strain evidence="1">Z-7014</strain>
    </source>
</reference>
<protein>
    <submittedName>
        <fullName evidence="1">Molecular chaperone TorD family protein</fullName>
    </submittedName>
</protein>
<dbReference type="Gene3D" id="1.10.3480.10">
    <property type="entry name" value="TorD-like"/>
    <property type="match status" value="1"/>
</dbReference>
<accession>A0A931ASG5</accession>
<organism evidence="1 2">
    <name type="scientific">Halonatronomonas betaini</name>
    <dbReference type="NCBI Taxonomy" id="2778430"/>
    <lineage>
        <taxon>Bacteria</taxon>
        <taxon>Bacillati</taxon>
        <taxon>Bacillota</taxon>
        <taxon>Clostridia</taxon>
        <taxon>Halanaerobiales</taxon>
        <taxon>Halarsenatibacteraceae</taxon>
        <taxon>Halonatronomonas</taxon>
    </lineage>
</organism>
<dbReference type="InterPro" id="IPR036411">
    <property type="entry name" value="TorD-like_sf"/>
</dbReference>
<dbReference type="Pfam" id="PF02613">
    <property type="entry name" value="Nitrate_red_del"/>
    <property type="match status" value="1"/>
</dbReference>
<dbReference type="SUPFAM" id="SSF89155">
    <property type="entry name" value="TorD-like"/>
    <property type="match status" value="1"/>
</dbReference>
<dbReference type="InterPro" id="IPR020945">
    <property type="entry name" value="DMSO/NO3_reduct_chaperone"/>
</dbReference>
<proteinExistence type="predicted"/>